<evidence type="ECO:0000259" key="3">
    <source>
        <dbReference type="SMART" id="SM00642"/>
    </source>
</evidence>
<evidence type="ECO:0000313" key="5">
    <source>
        <dbReference type="Proteomes" id="UP000051739"/>
    </source>
</evidence>
<protein>
    <submittedName>
        <fullName evidence="4">Neopullulanase</fullName>
    </submittedName>
</protein>
<dbReference type="CDD" id="cd11338">
    <property type="entry name" value="AmyAc_CMD"/>
    <property type="match status" value="1"/>
</dbReference>
<reference evidence="4 5" key="1">
    <citation type="journal article" date="2015" name="Genome Announc.">
        <title>Expanding the biotechnology potential of lactobacilli through comparative genomics of 213 strains and associated genera.</title>
        <authorList>
            <person name="Sun Z."/>
            <person name="Harris H.M."/>
            <person name="McCann A."/>
            <person name="Guo C."/>
            <person name="Argimon S."/>
            <person name="Zhang W."/>
            <person name="Yang X."/>
            <person name="Jeffery I.B."/>
            <person name="Cooney J.C."/>
            <person name="Kagawa T.F."/>
            <person name="Liu W."/>
            <person name="Song Y."/>
            <person name="Salvetti E."/>
            <person name="Wrobel A."/>
            <person name="Rasinkangas P."/>
            <person name="Parkhill J."/>
            <person name="Rea M.C."/>
            <person name="O'Sullivan O."/>
            <person name="Ritari J."/>
            <person name="Douillard F.P."/>
            <person name="Paul Ross R."/>
            <person name="Yang R."/>
            <person name="Briner A.E."/>
            <person name="Felis G.E."/>
            <person name="de Vos W.M."/>
            <person name="Barrangou R."/>
            <person name="Klaenhammer T.R."/>
            <person name="Caufield P.W."/>
            <person name="Cui Y."/>
            <person name="Zhang H."/>
            <person name="O'Toole P.W."/>
        </authorList>
    </citation>
    <scope>NUCLEOTIDE SEQUENCE [LARGE SCALE GENOMIC DNA]</scope>
    <source>
        <strain evidence="4 5">DSM 16045</strain>
    </source>
</reference>
<dbReference type="Proteomes" id="UP000051739">
    <property type="component" value="Unassembled WGS sequence"/>
</dbReference>
<dbReference type="Pfam" id="PF00128">
    <property type="entry name" value="Alpha-amylase"/>
    <property type="match status" value="1"/>
</dbReference>
<feature type="domain" description="Glycosyl hydrolase family 13 catalytic" evidence="3">
    <location>
        <begin position="131"/>
        <end position="513"/>
    </location>
</feature>
<sequence length="595" mass="69138">MKAYYNSWDENFKRPFGAVKINQTITWRIIVDDPNVQVYLQLARVGDQEVANPMQQHDGSTWEYQLALIKPGLYYYYFEIHHQEKTIWAGRNDLGQITLTDDYAQLQKFQLTCYQFENPTPDWYCHGVAYQIFPDRFFNGHPHKEITGRKPNSFLYATEQDQPYYIKNSDGEIVRWDFYGGNIAGIQAKIPYLKSLGVTILYLNPIFAATSNHRYDTNDFFTIDPMLGSEDEFKNLVTSLHQNGIHLILDGVFNHVGEDSIYFNAHQLYGPNTGASQNQHSPYYSWFKFTHYPDKYASWWGVSNLPEVNKADPSYQDFIYGNQGVLHKWDQLGVDGWRLDVADELPMDFLRQLRNRERIEGNQVLIGEVWEDASNKYVGNELRTYPNGDNLSGTMNYPVRNFITNYLRQIDVTKTVTEYLGLIENYPRDFMQNCLNNIGTHDTIRIKTALNNDEQLVQIAFAMLFMLPGVPCLYYGDEAGLVGAKDPDNRRFFPWDQINQTIQATVKNWIKRRRQEDLLVTGEIGLAYDEQGHLMIVRYQDHQAVLLLINPSKCPWTVNPHQLTHLHLPATICDQLGHFLKEKQVAGKQSQFIKL</sequence>
<dbReference type="SUPFAM" id="SSF51445">
    <property type="entry name" value="(Trans)glycosidases"/>
    <property type="match status" value="1"/>
</dbReference>
<gene>
    <name evidence="4" type="ORF">FC60_GL000053</name>
</gene>
<dbReference type="RefSeq" id="WP_056936540.1">
    <property type="nucleotide sequence ID" value="NZ_AZFN01000001.1"/>
</dbReference>
<proteinExistence type="predicted"/>
<dbReference type="GO" id="GO:0016798">
    <property type="term" value="F:hydrolase activity, acting on glycosyl bonds"/>
    <property type="evidence" value="ECO:0007669"/>
    <property type="project" value="UniProtKB-KW"/>
</dbReference>
<keyword evidence="2" id="KW-0326">Glycosidase</keyword>
<evidence type="ECO:0000256" key="2">
    <source>
        <dbReference type="ARBA" id="ARBA00023295"/>
    </source>
</evidence>
<name>A0A0R1VL85_9LACO</name>
<dbReference type="AlphaFoldDB" id="A0A0R1VL85"/>
<keyword evidence="5" id="KW-1185">Reference proteome</keyword>
<evidence type="ECO:0000313" key="4">
    <source>
        <dbReference type="EMBL" id="KRM03683.1"/>
    </source>
</evidence>
<evidence type="ECO:0000256" key="1">
    <source>
        <dbReference type="ARBA" id="ARBA00022801"/>
    </source>
</evidence>
<dbReference type="Gene3D" id="3.20.20.80">
    <property type="entry name" value="Glycosidases"/>
    <property type="match status" value="1"/>
</dbReference>
<dbReference type="GO" id="GO:0005975">
    <property type="term" value="P:carbohydrate metabolic process"/>
    <property type="evidence" value="ECO:0007669"/>
    <property type="project" value="InterPro"/>
</dbReference>
<accession>A0A0R1VL85</accession>
<dbReference type="EMBL" id="AZFN01000001">
    <property type="protein sequence ID" value="KRM03683.1"/>
    <property type="molecule type" value="Genomic_DNA"/>
</dbReference>
<organism evidence="4 5">
    <name type="scientific">Limosilactobacillus gastricus DSM 16045</name>
    <dbReference type="NCBI Taxonomy" id="1423749"/>
    <lineage>
        <taxon>Bacteria</taxon>
        <taxon>Bacillati</taxon>
        <taxon>Bacillota</taxon>
        <taxon>Bacilli</taxon>
        <taxon>Lactobacillales</taxon>
        <taxon>Lactobacillaceae</taxon>
        <taxon>Limosilactobacillus</taxon>
    </lineage>
</organism>
<dbReference type="Gene3D" id="3.90.400.10">
    <property type="entry name" value="Oligo-1,6-glucosidase, Domain 2"/>
    <property type="match status" value="1"/>
</dbReference>
<comment type="caution">
    <text evidence="4">The sequence shown here is derived from an EMBL/GenBank/DDBJ whole genome shotgun (WGS) entry which is preliminary data.</text>
</comment>
<dbReference type="PANTHER" id="PTHR10357">
    <property type="entry name" value="ALPHA-AMYLASE FAMILY MEMBER"/>
    <property type="match status" value="1"/>
</dbReference>
<keyword evidence="1" id="KW-0378">Hydrolase</keyword>
<dbReference type="PATRIC" id="fig|1423749.3.peg.53"/>
<dbReference type="InterPro" id="IPR017853">
    <property type="entry name" value="GH"/>
</dbReference>
<dbReference type="SMART" id="SM00642">
    <property type="entry name" value="Aamy"/>
    <property type="match status" value="1"/>
</dbReference>
<dbReference type="InterPro" id="IPR006047">
    <property type="entry name" value="GH13_cat_dom"/>
</dbReference>
<dbReference type="InterPro" id="IPR045857">
    <property type="entry name" value="O16G_dom_2"/>
</dbReference>
<dbReference type="PANTHER" id="PTHR10357:SF210">
    <property type="entry name" value="MALTODEXTRIN GLUCOSIDASE"/>
    <property type="match status" value="1"/>
</dbReference>